<sequence length="143" mass="16747">MSQIYNFACLYNFYYGKKHDKIIIPIKIDISKCRYPNGKEDWNAETPLVIKEIGFFNETLIINGEDIRNGIFNQQQPFDYVYGSEPSYDEYFKKAYPFATHIIIDTTRTAVPISATIIRDMDAETAKKYITFDEKTIDKLLKM</sequence>
<dbReference type="Gene3D" id="3.40.50.620">
    <property type="entry name" value="HUPs"/>
    <property type="match status" value="1"/>
</dbReference>
<name>A0A8S5NVS8_9CAUD</name>
<evidence type="ECO:0000313" key="1">
    <source>
        <dbReference type="EMBL" id="DAD98535.1"/>
    </source>
</evidence>
<reference evidence="1" key="1">
    <citation type="journal article" date="2021" name="Proc. Natl. Acad. Sci. U.S.A.">
        <title>A Catalog of Tens of Thousands of Viruses from Human Metagenomes Reveals Hidden Associations with Chronic Diseases.</title>
        <authorList>
            <person name="Tisza M.J."/>
            <person name="Buck C.B."/>
        </authorList>
    </citation>
    <scope>NUCLEOTIDE SEQUENCE</scope>
    <source>
        <strain evidence="1">CtTnV63</strain>
    </source>
</reference>
<organism evidence="1">
    <name type="scientific">Siphoviridae sp. ctTnV63</name>
    <dbReference type="NCBI Taxonomy" id="2825523"/>
    <lineage>
        <taxon>Viruses</taxon>
        <taxon>Duplodnaviria</taxon>
        <taxon>Heunggongvirae</taxon>
        <taxon>Uroviricota</taxon>
        <taxon>Caudoviricetes</taxon>
    </lineage>
</organism>
<protein>
    <submittedName>
        <fullName evidence="1">Uncharacterized protein</fullName>
    </submittedName>
</protein>
<proteinExistence type="predicted"/>
<dbReference type="InterPro" id="IPR014729">
    <property type="entry name" value="Rossmann-like_a/b/a_fold"/>
</dbReference>
<accession>A0A8S5NVS8</accession>
<dbReference type="EMBL" id="BK015264">
    <property type="protein sequence ID" value="DAD98535.1"/>
    <property type="molecule type" value="Genomic_DNA"/>
</dbReference>